<dbReference type="InterPro" id="IPR002227">
    <property type="entry name" value="Tyrosinase_Cu-bd"/>
</dbReference>
<feature type="domain" description="Tyrosinase copper-binding" evidence="2">
    <location>
        <begin position="310"/>
        <end position="321"/>
    </location>
</feature>
<feature type="region of interest" description="Disordered" evidence="1">
    <location>
        <begin position="176"/>
        <end position="258"/>
    </location>
</feature>
<evidence type="ECO:0000259" key="2">
    <source>
        <dbReference type="PROSITE" id="PS00498"/>
    </source>
</evidence>
<gene>
    <name evidence="3" type="ORF">Cvel_30615</name>
</gene>
<organism evidence="3">
    <name type="scientific">Chromera velia CCMP2878</name>
    <dbReference type="NCBI Taxonomy" id="1169474"/>
    <lineage>
        <taxon>Eukaryota</taxon>
        <taxon>Sar</taxon>
        <taxon>Alveolata</taxon>
        <taxon>Colpodellida</taxon>
        <taxon>Chromeraceae</taxon>
        <taxon>Chromera</taxon>
    </lineage>
</organism>
<dbReference type="AlphaFoldDB" id="A0A0G4HRH3"/>
<dbReference type="VEuPathDB" id="CryptoDB:Cvel_30615"/>
<dbReference type="GO" id="GO:0016491">
    <property type="term" value="F:oxidoreductase activity"/>
    <property type="evidence" value="ECO:0007669"/>
    <property type="project" value="InterPro"/>
</dbReference>
<dbReference type="EMBL" id="CDMZ01003581">
    <property type="protein sequence ID" value="CEM46881.1"/>
    <property type="molecule type" value="Genomic_DNA"/>
</dbReference>
<dbReference type="InterPro" id="IPR008922">
    <property type="entry name" value="Di-copper_centre_dom_sf"/>
</dbReference>
<evidence type="ECO:0000256" key="1">
    <source>
        <dbReference type="SAM" id="MobiDB-lite"/>
    </source>
</evidence>
<proteinExistence type="predicted"/>
<accession>A0A0G4HRH3</accession>
<dbReference type="PROSITE" id="PS00498">
    <property type="entry name" value="TYROSINASE_2"/>
    <property type="match status" value="1"/>
</dbReference>
<sequence>MNICCFCSQAYMGDLNERRLTGRSIQELSEEEVERLVALHFDFVSEIPVVDYHMEWHCKHGIGGLRHVGGGEEFLLFHHGLSRLFESYLLFRQAPEFVPVPYWNTEQPLPPKFTNPLIEREEQMGTFKLPRWLTLEMPAFMPDAERGEKQAETASDDLFVLEDFVVNSTTEAHAESDACKMAKQQQGGGQFQEQGQGAWDEPAGGGFGLPFPSAGRSGSPHGRLRARGSPSSRPFESQKREEKPQQAASQTQTIPLPRLRLSSLHDARTLDELGLSMCLPTDPTDLKTTFHARGHKAAGGTMATWRAPLDPLFFAFHSLMDRVTVSWLYLTHNGRSWRADRSGRPGWAPREAAGMS</sequence>
<dbReference type="SUPFAM" id="SSF48056">
    <property type="entry name" value="Di-copper centre-containing domain"/>
    <property type="match status" value="1"/>
</dbReference>
<protein>
    <recommendedName>
        <fullName evidence="2">Tyrosinase copper-binding domain-containing protein</fullName>
    </recommendedName>
</protein>
<reference evidence="3" key="1">
    <citation type="submission" date="2014-11" db="EMBL/GenBank/DDBJ databases">
        <authorList>
            <person name="Otto D Thomas"/>
            <person name="Naeem Raeece"/>
        </authorList>
    </citation>
    <scope>NUCLEOTIDE SEQUENCE</scope>
</reference>
<dbReference type="Gene3D" id="1.10.1280.10">
    <property type="entry name" value="Di-copper center containing domain from catechol oxidase"/>
    <property type="match status" value="1"/>
</dbReference>
<evidence type="ECO:0000313" key="3">
    <source>
        <dbReference type="EMBL" id="CEM46881.1"/>
    </source>
</evidence>
<dbReference type="Pfam" id="PF00264">
    <property type="entry name" value="Tyrosinase"/>
    <property type="match status" value="1"/>
</dbReference>
<name>A0A0G4HRH3_9ALVE</name>